<evidence type="ECO:0000313" key="1">
    <source>
        <dbReference type="EMBL" id="RHZ83120.1"/>
    </source>
</evidence>
<dbReference type="OrthoDB" id="1045822at2759"/>
<dbReference type="EMBL" id="PQFF01000092">
    <property type="protein sequence ID" value="RHZ83120.1"/>
    <property type="molecule type" value="Genomic_DNA"/>
</dbReference>
<evidence type="ECO:0000313" key="2">
    <source>
        <dbReference type="Proteomes" id="UP000266861"/>
    </source>
</evidence>
<proteinExistence type="predicted"/>
<dbReference type="NCBIfam" id="TIGR01571">
    <property type="entry name" value="A_thal_Cys_rich"/>
    <property type="match status" value="1"/>
</dbReference>
<dbReference type="PANTHER" id="PTHR15907">
    <property type="entry name" value="DUF614 FAMILY PROTEIN-RELATED"/>
    <property type="match status" value="1"/>
</dbReference>
<dbReference type="AlphaFoldDB" id="A0A397JEN0"/>
<gene>
    <name evidence="1" type="ORF">Glove_99g356</name>
</gene>
<organism evidence="1 2">
    <name type="scientific">Diversispora epigaea</name>
    <dbReference type="NCBI Taxonomy" id="1348612"/>
    <lineage>
        <taxon>Eukaryota</taxon>
        <taxon>Fungi</taxon>
        <taxon>Fungi incertae sedis</taxon>
        <taxon>Mucoromycota</taxon>
        <taxon>Glomeromycotina</taxon>
        <taxon>Glomeromycetes</taxon>
        <taxon>Diversisporales</taxon>
        <taxon>Diversisporaceae</taxon>
        <taxon>Diversispora</taxon>
    </lineage>
</organism>
<evidence type="ECO:0008006" key="3">
    <source>
        <dbReference type="Google" id="ProtNLM"/>
    </source>
</evidence>
<reference evidence="1 2" key="1">
    <citation type="submission" date="2018-08" db="EMBL/GenBank/DDBJ databases">
        <title>Genome and evolution of the arbuscular mycorrhizal fungus Diversispora epigaea (formerly Glomus versiforme) and its bacterial endosymbionts.</title>
        <authorList>
            <person name="Sun X."/>
            <person name="Fei Z."/>
            <person name="Harrison M."/>
        </authorList>
    </citation>
    <scope>NUCLEOTIDE SEQUENCE [LARGE SCALE GENOMIC DNA]</scope>
    <source>
        <strain evidence="1 2">IT104</strain>
    </source>
</reference>
<dbReference type="Pfam" id="PF04749">
    <property type="entry name" value="PLAC8"/>
    <property type="match status" value="1"/>
</dbReference>
<keyword evidence="2" id="KW-1185">Reference proteome</keyword>
<name>A0A397JEN0_9GLOM</name>
<dbReference type="InterPro" id="IPR006461">
    <property type="entry name" value="PLAC_motif_containing"/>
</dbReference>
<sequence length="129" mass="14222">MAYQPTTQMTQVTQMNIAAGTTPTSAPRPWKYGLCSCFDDLGLSIISCYLPFVTYAQNRTVIYPGASCFWNGVTYIALQHIGLCWVAGAENRGIIRARYNIEGSGCGDYMTHLCCTCCALVQETRELRG</sequence>
<dbReference type="Proteomes" id="UP000266861">
    <property type="component" value="Unassembled WGS sequence"/>
</dbReference>
<accession>A0A397JEN0</accession>
<protein>
    <recommendedName>
        <fullName evidence="3">PLAC8 family protein</fullName>
    </recommendedName>
</protein>
<dbReference type="STRING" id="1348612.A0A397JEN0"/>
<comment type="caution">
    <text evidence="1">The sequence shown here is derived from an EMBL/GenBank/DDBJ whole genome shotgun (WGS) entry which is preliminary data.</text>
</comment>